<dbReference type="AlphaFoldDB" id="A0A0F9P921"/>
<protein>
    <submittedName>
        <fullName evidence="1">Uncharacterized protein</fullName>
    </submittedName>
</protein>
<dbReference type="EMBL" id="LAZR01002573">
    <property type="protein sequence ID" value="KKN28325.1"/>
    <property type="molecule type" value="Genomic_DNA"/>
</dbReference>
<accession>A0A0F9P921</accession>
<proteinExistence type="predicted"/>
<reference evidence="1" key="1">
    <citation type="journal article" date="2015" name="Nature">
        <title>Complex archaea that bridge the gap between prokaryotes and eukaryotes.</title>
        <authorList>
            <person name="Spang A."/>
            <person name="Saw J.H."/>
            <person name="Jorgensen S.L."/>
            <person name="Zaremba-Niedzwiedzka K."/>
            <person name="Martijn J."/>
            <person name="Lind A.E."/>
            <person name="van Eijk R."/>
            <person name="Schleper C."/>
            <person name="Guy L."/>
            <person name="Ettema T.J."/>
        </authorList>
    </citation>
    <scope>NUCLEOTIDE SEQUENCE</scope>
</reference>
<comment type="caution">
    <text evidence="1">The sequence shown here is derived from an EMBL/GenBank/DDBJ whole genome shotgun (WGS) entry which is preliminary data.</text>
</comment>
<gene>
    <name evidence="1" type="ORF">LCGC14_0855710</name>
</gene>
<sequence length="48" mass="5294">MFSSILRQQKPSCLSVSFIYTGTPATSLLRERDNHIGNPLVDPDPHPG</sequence>
<organism evidence="1">
    <name type="scientific">marine sediment metagenome</name>
    <dbReference type="NCBI Taxonomy" id="412755"/>
    <lineage>
        <taxon>unclassified sequences</taxon>
        <taxon>metagenomes</taxon>
        <taxon>ecological metagenomes</taxon>
    </lineage>
</organism>
<name>A0A0F9P921_9ZZZZ</name>
<evidence type="ECO:0000313" key="1">
    <source>
        <dbReference type="EMBL" id="KKN28325.1"/>
    </source>
</evidence>